<keyword evidence="3" id="KW-1185">Reference proteome</keyword>
<accession>A0AAD5VTS6</accession>
<feature type="transmembrane region" description="Helical" evidence="1">
    <location>
        <begin position="499"/>
        <end position="520"/>
    </location>
</feature>
<protein>
    <submittedName>
        <fullName evidence="2">Uncharacterized protein</fullName>
    </submittedName>
</protein>
<name>A0AAD5VTS6_9AGAR</name>
<keyword evidence="1" id="KW-1133">Transmembrane helix</keyword>
<evidence type="ECO:0000313" key="3">
    <source>
        <dbReference type="Proteomes" id="UP001213000"/>
    </source>
</evidence>
<dbReference type="Proteomes" id="UP001213000">
    <property type="component" value="Unassembled WGS sequence"/>
</dbReference>
<comment type="caution">
    <text evidence="2">The sequence shown here is derived from an EMBL/GenBank/DDBJ whole genome shotgun (WGS) entry which is preliminary data.</text>
</comment>
<reference evidence="2" key="1">
    <citation type="submission" date="2022-07" db="EMBL/GenBank/DDBJ databases">
        <title>Genome Sequence of Leucocoprinus birnbaumii.</title>
        <authorList>
            <person name="Buettner E."/>
        </authorList>
    </citation>
    <scope>NUCLEOTIDE SEQUENCE</scope>
    <source>
        <strain evidence="2">VT141</strain>
    </source>
</reference>
<keyword evidence="1" id="KW-0472">Membrane</keyword>
<feature type="transmembrane region" description="Helical" evidence="1">
    <location>
        <begin position="16"/>
        <end position="36"/>
    </location>
</feature>
<evidence type="ECO:0000313" key="2">
    <source>
        <dbReference type="EMBL" id="KAJ3569243.1"/>
    </source>
</evidence>
<gene>
    <name evidence="2" type="ORF">NP233_g5183</name>
</gene>
<keyword evidence="1" id="KW-0812">Transmembrane</keyword>
<feature type="transmembrane region" description="Helical" evidence="1">
    <location>
        <begin position="121"/>
        <end position="142"/>
    </location>
</feature>
<proteinExistence type="predicted"/>
<organism evidence="2 3">
    <name type="scientific">Leucocoprinus birnbaumii</name>
    <dbReference type="NCBI Taxonomy" id="56174"/>
    <lineage>
        <taxon>Eukaryota</taxon>
        <taxon>Fungi</taxon>
        <taxon>Dikarya</taxon>
        <taxon>Basidiomycota</taxon>
        <taxon>Agaricomycotina</taxon>
        <taxon>Agaricomycetes</taxon>
        <taxon>Agaricomycetidae</taxon>
        <taxon>Agaricales</taxon>
        <taxon>Agaricineae</taxon>
        <taxon>Agaricaceae</taxon>
        <taxon>Leucocoprinus</taxon>
    </lineage>
</organism>
<dbReference type="EMBL" id="JANIEX010000299">
    <property type="protein sequence ID" value="KAJ3569243.1"/>
    <property type="molecule type" value="Genomic_DNA"/>
</dbReference>
<evidence type="ECO:0000256" key="1">
    <source>
        <dbReference type="SAM" id="Phobius"/>
    </source>
</evidence>
<sequence>MTQTAENSSDASHCRWRYTIFLVLEGCFTALVWYCYSHPRPLPTISFIQIGMLKSGFIALFNFWHYTAIASANEICFEAFSREWAPRPEVEKTDVVSKVTSGGYDRFLYFWDLRATNTFRFGFLLFLGLIVMNTIGTSSVTVSDGSQSGVRIDVGRITTPNITPNSTDIENDTFLARLNEASLSVRLEQLDGVPWGYVPQPNWLIPLPINTLVTAIRVSYSSDLVSFQNRCGWRAPDAIVNNAVSVGGDTWRGGFFVGSSPSNSTTGSVNGSSILHLSPNSTPTGASAYLFLGGNQSFPPNLNNTQNAWIDLTNQPTLYNPSGFRTSGATNLAIYSPLASLLLCDPLLHFTAGNVVVSPTPNLTDPDMTIGINSAEKVGNIDQSAAQSLFTSILSFAINLPDTVLDSDSLIPYINFNAVAGHMLLDLPPAPVNWSASGGIRPSSPDAIGHQMDIYMLSALKAFTSGYRGDANIEQVTGTFDMPVDAQSTVTGAALTTSLQFAILHSVLLVILLFGLAWLAHLNMTQNRPPFTLHFILKERSSQGGGGSEGGTKE</sequence>
<dbReference type="AlphaFoldDB" id="A0AAD5VTS6"/>